<evidence type="ECO:0000313" key="4">
    <source>
        <dbReference type="EMBL" id="THD19226.1"/>
    </source>
</evidence>
<protein>
    <submittedName>
        <fullName evidence="4">Tropomodulin</fullName>
    </submittedName>
</protein>
<feature type="region of interest" description="Disordered" evidence="3">
    <location>
        <begin position="32"/>
        <end position="61"/>
    </location>
</feature>
<evidence type="ECO:0000256" key="2">
    <source>
        <dbReference type="ARBA" id="ARBA00022490"/>
    </source>
</evidence>
<dbReference type="PANTHER" id="PTHR10901:SF6">
    <property type="entry name" value="TROPOMODULIN, ISOFORM N"/>
    <property type="match status" value="1"/>
</dbReference>
<keyword evidence="2" id="KW-0963">Cytoplasm</keyword>
<proteinExistence type="predicted"/>
<keyword evidence="5" id="KW-1185">Reference proteome</keyword>
<evidence type="ECO:0000256" key="1">
    <source>
        <dbReference type="ARBA" id="ARBA00004496"/>
    </source>
</evidence>
<dbReference type="Pfam" id="PF03250">
    <property type="entry name" value="Tropomodulin"/>
    <property type="match status" value="1"/>
</dbReference>
<reference evidence="4" key="1">
    <citation type="submission" date="2019-03" db="EMBL/GenBank/DDBJ databases">
        <title>Improved annotation for the trematode Fasciola hepatica.</title>
        <authorList>
            <person name="Choi Y.-J."/>
            <person name="Martin J."/>
            <person name="Mitreva M."/>
        </authorList>
    </citation>
    <scope>NUCLEOTIDE SEQUENCE [LARGE SCALE GENOMIC DNA]</scope>
</reference>
<dbReference type="GO" id="GO:0030016">
    <property type="term" value="C:myofibril"/>
    <property type="evidence" value="ECO:0007669"/>
    <property type="project" value="TreeGrafter"/>
</dbReference>
<dbReference type="GO" id="GO:0005523">
    <property type="term" value="F:tropomyosin binding"/>
    <property type="evidence" value="ECO:0007669"/>
    <property type="project" value="InterPro"/>
</dbReference>
<evidence type="ECO:0000313" key="5">
    <source>
        <dbReference type="Proteomes" id="UP000230066"/>
    </source>
</evidence>
<evidence type="ECO:0000256" key="3">
    <source>
        <dbReference type="SAM" id="MobiDB-lite"/>
    </source>
</evidence>
<comment type="caution">
    <text evidence="4">The sequence shown here is derived from an EMBL/GenBank/DDBJ whole genome shotgun (WGS) entry which is preliminary data.</text>
</comment>
<dbReference type="AlphaFoldDB" id="A0A4E0R072"/>
<dbReference type="GO" id="GO:0051694">
    <property type="term" value="P:pointed-end actin filament capping"/>
    <property type="evidence" value="ECO:0007669"/>
    <property type="project" value="InterPro"/>
</dbReference>
<accession>A0A4E0R072</accession>
<comment type="subcellular location">
    <subcellularLocation>
        <location evidence="1">Cytoplasm</location>
    </subcellularLocation>
</comment>
<gene>
    <name evidence="4" type="ORF">D915_009921</name>
</gene>
<name>A0A4E0R072_FASHE</name>
<dbReference type="Proteomes" id="UP000230066">
    <property type="component" value="Unassembled WGS sequence"/>
</dbReference>
<dbReference type="GO" id="GO:0030239">
    <property type="term" value="P:myofibril assembly"/>
    <property type="evidence" value="ECO:0007669"/>
    <property type="project" value="TreeGrafter"/>
</dbReference>
<feature type="region of interest" description="Disordered" evidence="3">
    <location>
        <begin position="169"/>
        <end position="189"/>
    </location>
</feature>
<dbReference type="GO" id="GO:0007015">
    <property type="term" value="P:actin filament organization"/>
    <property type="evidence" value="ECO:0007669"/>
    <property type="project" value="TreeGrafter"/>
</dbReference>
<dbReference type="InterPro" id="IPR004934">
    <property type="entry name" value="TMOD"/>
</dbReference>
<dbReference type="PANTHER" id="PTHR10901">
    <property type="entry name" value="TROPOMODULIN"/>
    <property type="match status" value="1"/>
</dbReference>
<sequence length="220" mass="24699">MSHKLLFGKELASYNDDDIDELLSKLTEEEIEQLNEELDPDNTLLPPSQRCRDQTKKAPTGPFDREKLLRYLIDKAKAEKDWEEAVPYEKKVRGKVFVPKKVDLQVSQKELADMGFDVEFDDDVNEALTKATEDELVDLAAVLGFTGMLNQVQYHASMENRKLESGGFSGVAKAERPKPVPNEPPNTTDVEVRSLLSSNFMPSCSANNLSIHSHSSPKMS</sequence>
<organism evidence="4 5">
    <name type="scientific">Fasciola hepatica</name>
    <name type="common">Liver fluke</name>
    <dbReference type="NCBI Taxonomy" id="6192"/>
    <lineage>
        <taxon>Eukaryota</taxon>
        <taxon>Metazoa</taxon>
        <taxon>Spiralia</taxon>
        <taxon>Lophotrochozoa</taxon>
        <taxon>Platyhelminthes</taxon>
        <taxon>Trematoda</taxon>
        <taxon>Digenea</taxon>
        <taxon>Plagiorchiida</taxon>
        <taxon>Echinostomata</taxon>
        <taxon>Echinostomatoidea</taxon>
        <taxon>Fasciolidae</taxon>
        <taxon>Fasciola</taxon>
    </lineage>
</organism>
<dbReference type="GO" id="GO:0005856">
    <property type="term" value="C:cytoskeleton"/>
    <property type="evidence" value="ECO:0007669"/>
    <property type="project" value="TreeGrafter"/>
</dbReference>
<dbReference type="EMBL" id="JXXN02006983">
    <property type="protein sequence ID" value="THD19226.1"/>
    <property type="molecule type" value="Genomic_DNA"/>
</dbReference>